<dbReference type="InterPro" id="IPR023211">
    <property type="entry name" value="DNA_pol_palm_dom_sf"/>
</dbReference>
<evidence type="ECO:0000256" key="8">
    <source>
        <dbReference type="ARBA" id="ARBA00049244"/>
    </source>
</evidence>
<dbReference type="GO" id="GO:0003887">
    <property type="term" value="F:DNA-directed DNA polymerase activity"/>
    <property type="evidence" value="ECO:0007669"/>
    <property type="project" value="UniProtKB-KW"/>
</dbReference>
<dbReference type="Gene3D" id="3.90.1600.10">
    <property type="entry name" value="Palm domain of DNA polymerase"/>
    <property type="match status" value="1"/>
</dbReference>
<evidence type="ECO:0000256" key="4">
    <source>
        <dbReference type="ARBA" id="ARBA00022695"/>
    </source>
</evidence>
<name>A0A4V1ISB8_9FUNG</name>
<gene>
    <name evidence="11" type="ORF">BDK51DRAFT_19112</name>
</gene>
<dbReference type="GO" id="GO:0003677">
    <property type="term" value="F:DNA binding"/>
    <property type="evidence" value="ECO:0007669"/>
    <property type="project" value="UniProtKB-KW"/>
</dbReference>
<dbReference type="InterPro" id="IPR006134">
    <property type="entry name" value="DNA-dir_DNA_pol_B_multi_dom"/>
</dbReference>
<accession>A0A4V1ISB8</accession>
<dbReference type="InterPro" id="IPR036397">
    <property type="entry name" value="RNaseH_sf"/>
</dbReference>
<dbReference type="Gene3D" id="1.10.287.690">
    <property type="entry name" value="Helix hairpin bin"/>
    <property type="match status" value="1"/>
</dbReference>
<evidence type="ECO:0000256" key="7">
    <source>
        <dbReference type="ARBA" id="ARBA00024411"/>
    </source>
</evidence>
<dbReference type="AlphaFoldDB" id="A0A4V1ISB8"/>
<dbReference type="InterPro" id="IPR006172">
    <property type="entry name" value="DNA-dir_DNA_pol_B"/>
</dbReference>
<evidence type="ECO:0000256" key="2">
    <source>
        <dbReference type="ARBA" id="ARBA00012417"/>
    </source>
</evidence>
<dbReference type="SMART" id="SM00486">
    <property type="entry name" value="POLBc"/>
    <property type="match status" value="1"/>
</dbReference>
<feature type="domain" description="DNA-directed DNA polymerase family B multifunctional" evidence="9">
    <location>
        <begin position="293"/>
        <end position="501"/>
    </location>
</feature>
<dbReference type="InterPro" id="IPR006133">
    <property type="entry name" value="DNA-dir_DNA_pol_B_exonuc"/>
</dbReference>
<dbReference type="InterPro" id="IPR012337">
    <property type="entry name" value="RNaseH-like_sf"/>
</dbReference>
<dbReference type="SUPFAM" id="SSF53098">
    <property type="entry name" value="Ribonuclease H-like"/>
    <property type="match status" value="1"/>
</dbReference>
<dbReference type="EC" id="2.7.7.7" evidence="2"/>
<keyword evidence="4" id="KW-0548">Nucleotidyltransferase</keyword>
<evidence type="ECO:0000256" key="3">
    <source>
        <dbReference type="ARBA" id="ARBA00022679"/>
    </source>
</evidence>
<evidence type="ECO:0000313" key="12">
    <source>
        <dbReference type="Proteomes" id="UP000269721"/>
    </source>
</evidence>
<evidence type="ECO:0000256" key="1">
    <source>
        <dbReference type="ARBA" id="ARBA00005755"/>
    </source>
</evidence>
<dbReference type="GO" id="GO:0045004">
    <property type="term" value="P:DNA replication proofreading"/>
    <property type="evidence" value="ECO:0007669"/>
    <property type="project" value="TreeGrafter"/>
</dbReference>
<keyword evidence="5" id="KW-0239">DNA-directed DNA polymerase</keyword>
<feature type="domain" description="DNA-directed DNA polymerase family B exonuclease" evidence="10">
    <location>
        <begin position="1"/>
        <end position="223"/>
    </location>
</feature>
<dbReference type="InterPro" id="IPR043502">
    <property type="entry name" value="DNA/RNA_pol_sf"/>
</dbReference>
<dbReference type="PRINTS" id="PR00106">
    <property type="entry name" value="DNAPOLB"/>
</dbReference>
<keyword evidence="12" id="KW-1185">Reference proteome</keyword>
<dbReference type="Gene3D" id="1.10.132.60">
    <property type="entry name" value="DNA polymerase family B, C-terminal domain"/>
    <property type="match status" value="1"/>
</dbReference>
<dbReference type="Proteomes" id="UP000269721">
    <property type="component" value="Unassembled WGS sequence"/>
</dbReference>
<dbReference type="Pfam" id="PF00136">
    <property type="entry name" value="DNA_pol_B"/>
    <property type="match status" value="2"/>
</dbReference>
<keyword evidence="3" id="KW-0808">Transferase</keyword>
<evidence type="ECO:0000259" key="10">
    <source>
        <dbReference type="Pfam" id="PF03104"/>
    </source>
</evidence>
<evidence type="ECO:0000313" key="11">
    <source>
        <dbReference type="EMBL" id="RKO93007.1"/>
    </source>
</evidence>
<dbReference type="PANTHER" id="PTHR10322">
    <property type="entry name" value="DNA POLYMERASE CATALYTIC SUBUNIT"/>
    <property type="match status" value="1"/>
</dbReference>
<dbReference type="Gene3D" id="3.30.420.10">
    <property type="entry name" value="Ribonuclease H-like superfamily/Ribonuclease H"/>
    <property type="match status" value="1"/>
</dbReference>
<dbReference type="GO" id="GO:0043625">
    <property type="term" value="C:delta DNA polymerase complex"/>
    <property type="evidence" value="ECO:0007669"/>
    <property type="project" value="TreeGrafter"/>
</dbReference>
<dbReference type="InterPro" id="IPR042087">
    <property type="entry name" value="DNA_pol_B_thumb"/>
</dbReference>
<dbReference type="GO" id="GO:0006287">
    <property type="term" value="P:base-excision repair, gap-filling"/>
    <property type="evidence" value="ECO:0007669"/>
    <property type="project" value="TreeGrafter"/>
</dbReference>
<dbReference type="PANTHER" id="PTHR10322:SF23">
    <property type="entry name" value="DNA POLYMERASE DELTA CATALYTIC SUBUNIT"/>
    <property type="match status" value="1"/>
</dbReference>
<evidence type="ECO:0000256" key="6">
    <source>
        <dbReference type="ARBA" id="ARBA00023125"/>
    </source>
</evidence>
<sequence length="817" mass="95000">MAFDIEAYSYDDRFPDPQEEKNVAYQIGITFKNYVDRGFHRLLLHCKTPDEYQKYERHSVGQERFGYCDEIDDIQTCLRSGKPVGDCKNRECLDDTEQWCHAIFITKTIVENYSTEKELLLRFANLIVEEDPDLIYGYNSDKFDWNYIVERTKIANCERAFSRISRIKDFECKIENTTFNSSAYGDNNYHILDIPGRLNIDLMVWIQRNMPVDRYPSYSLNSISEKELDDKKRDVDAKEIFQAFRTGCSKELAKIGDYCCQDTVIVQNLVVKLDVVTQMFEMANITDTPPMWLLQKGQQIKCYSQISKQAMELGFLIPVVDGRDDGKFKGAIVLPPKIGKYDTPVAVLDFASLYPSIQVACQVCYSTIVLDDSLHRKLKTMKDRGETTLVNNHHFTYSYSFAQKQPCVIPELQVRLKKSRKAVRAIMAPLEHSKEPEDMLRYRVLNGRQLAIKVSMNSLYGFTSAFMMNLKPLSAAVTAKGRMMIEQTKAFMENDFETIAKTRYWTLEDVSTFFTPDGKQIVAKQLDDQWVFSLKDKEIFRGPIGVTPDGWSKKYPMVIQKKKTYIGLKYEMDEIRWKIDYKGIALKRRNYCDFAKTVLWKLFRKVDWNLSEGPDKAVEELEKHLSKLVNDDVDMDDFVISASLKANYKVVNLPHVQLAKRMKDRDEGSAPQAGQRYGYVVVQEDSRSSKLYEKSEETKYAKDHNIPLDYLFYLNQQIRKPVIKFLSLIGRENEAQIVFENIQEQLFRQLQRKRFVRANEVKMGFFNVNGKRPMPVEPLKPPKKTTLTKKEKECKAIKGMQPISSFFQKKLESITSI</sequence>
<protein>
    <recommendedName>
        <fullName evidence="7">DNA polymerase delta catalytic subunit</fullName>
        <ecNumber evidence="2">2.7.7.7</ecNumber>
    </recommendedName>
</protein>
<evidence type="ECO:0000256" key="5">
    <source>
        <dbReference type="ARBA" id="ARBA00022932"/>
    </source>
</evidence>
<dbReference type="OrthoDB" id="2150434at2759"/>
<keyword evidence="6" id="KW-0238">DNA-binding</keyword>
<reference evidence="12" key="1">
    <citation type="journal article" date="2018" name="Nat. Microbiol.">
        <title>Leveraging single-cell genomics to expand the fungal tree of life.</title>
        <authorList>
            <person name="Ahrendt S.R."/>
            <person name="Quandt C.A."/>
            <person name="Ciobanu D."/>
            <person name="Clum A."/>
            <person name="Salamov A."/>
            <person name="Andreopoulos B."/>
            <person name="Cheng J.F."/>
            <person name="Woyke T."/>
            <person name="Pelin A."/>
            <person name="Henrissat B."/>
            <person name="Reynolds N.K."/>
            <person name="Benny G.L."/>
            <person name="Smith M.E."/>
            <person name="James T.Y."/>
            <person name="Grigoriev I.V."/>
        </authorList>
    </citation>
    <scope>NUCLEOTIDE SEQUENCE [LARGE SCALE GENOMIC DNA]</scope>
</reference>
<dbReference type="InterPro" id="IPR050240">
    <property type="entry name" value="DNA_pol_type-B"/>
</dbReference>
<comment type="similarity">
    <text evidence="1">Belongs to the DNA polymerase type-B family.</text>
</comment>
<dbReference type="SUPFAM" id="SSF56672">
    <property type="entry name" value="DNA/RNA polymerases"/>
    <property type="match status" value="1"/>
</dbReference>
<evidence type="ECO:0000259" key="9">
    <source>
        <dbReference type="Pfam" id="PF00136"/>
    </source>
</evidence>
<dbReference type="GO" id="GO:0000166">
    <property type="term" value="F:nucleotide binding"/>
    <property type="evidence" value="ECO:0007669"/>
    <property type="project" value="InterPro"/>
</dbReference>
<proteinExistence type="inferred from homology"/>
<feature type="domain" description="DNA-directed DNA polymerase family B multifunctional" evidence="9">
    <location>
        <begin position="556"/>
        <end position="727"/>
    </location>
</feature>
<comment type="catalytic activity">
    <reaction evidence="8">
        <text>DNA(n) + a 2'-deoxyribonucleoside 5'-triphosphate = DNA(n+1) + diphosphate</text>
        <dbReference type="Rhea" id="RHEA:22508"/>
        <dbReference type="Rhea" id="RHEA-COMP:17339"/>
        <dbReference type="Rhea" id="RHEA-COMP:17340"/>
        <dbReference type="ChEBI" id="CHEBI:33019"/>
        <dbReference type="ChEBI" id="CHEBI:61560"/>
        <dbReference type="ChEBI" id="CHEBI:173112"/>
        <dbReference type="EC" id="2.7.7.7"/>
    </reaction>
</comment>
<dbReference type="GO" id="GO:0006297">
    <property type="term" value="P:nucleotide-excision repair, DNA gap filling"/>
    <property type="evidence" value="ECO:0007669"/>
    <property type="project" value="TreeGrafter"/>
</dbReference>
<dbReference type="EMBL" id="KZ994411">
    <property type="protein sequence ID" value="RKO93007.1"/>
    <property type="molecule type" value="Genomic_DNA"/>
</dbReference>
<organism evidence="11 12">
    <name type="scientific">Blyttiomyces helicus</name>
    <dbReference type="NCBI Taxonomy" id="388810"/>
    <lineage>
        <taxon>Eukaryota</taxon>
        <taxon>Fungi</taxon>
        <taxon>Fungi incertae sedis</taxon>
        <taxon>Chytridiomycota</taxon>
        <taxon>Chytridiomycota incertae sedis</taxon>
        <taxon>Chytridiomycetes</taxon>
        <taxon>Chytridiomycetes incertae sedis</taxon>
        <taxon>Blyttiomyces</taxon>
    </lineage>
</organism>
<dbReference type="GO" id="GO:0008296">
    <property type="term" value="F:3'-5'-DNA exonuclease activity"/>
    <property type="evidence" value="ECO:0007669"/>
    <property type="project" value="TreeGrafter"/>
</dbReference>
<dbReference type="Pfam" id="PF03104">
    <property type="entry name" value="DNA_pol_B_exo1"/>
    <property type="match status" value="1"/>
</dbReference>